<keyword evidence="2" id="KW-0131">Cell cycle</keyword>
<feature type="region of interest" description="Disordered" evidence="4">
    <location>
        <begin position="1156"/>
        <end position="1179"/>
    </location>
</feature>
<comment type="caution">
    <text evidence="6">The sequence shown here is derived from an EMBL/GenBank/DDBJ whole genome shotgun (WGS) entry which is preliminary data.</text>
</comment>
<feature type="region of interest" description="Disordered" evidence="4">
    <location>
        <begin position="1"/>
        <end position="68"/>
    </location>
</feature>
<proteinExistence type="inferred from homology"/>
<evidence type="ECO:0000256" key="4">
    <source>
        <dbReference type="SAM" id="MobiDB-lite"/>
    </source>
</evidence>
<comment type="subunit">
    <text evidence="2">Part of the cohesin complex which is composed of a heterodimer between a SMC1 protein (SMC1A or SMC1B) and SMC3, which are attached via their hinge domain, and RAD21 which link them at their heads, and one STAG protein.</text>
</comment>
<dbReference type="Pfam" id="PF24571">
    <property type="entry name" value="HEAT_SCC3-SA"/>
    <property type="match status" value="1"/>
</dbReference>
<dbReference type="GO" id="GO:0008278">
    <property type="term" value="C:cohesin complex"/>
    <property type="evidence" value="ECO:0007669"/>
    <property type="project" value="UniProtKB-UniRule"/>
</dbReference>
<dbReference type="InterPro" id="IPR056396">
    <property type="entry name" value="HEAT_SCC3-SA"/>
</dbReference>
<dbReference type="GO" id="GO:0003682">
    <property type="term" value="F:chromatin binding"/>
    <property type="evidence" value="ECO:0007669"/>
    <property type="project" value="TreeGrafter"/>
</dbReference>
<feature type="compositionally biased region" description="Acidic residues" evidence="4">
    <location>
        <begin position="1248"/>
        <end position="1258"/>
    </location>
</feature>
<keyword evidence="3" id="KW-0175">Coiled coil</keyword>
<reference evidence="6" key="2">
    <citation type="submission" date="2004-02" db="EMBL/GenBank/DDBJ databases">
        <authorList>
            <consortium name="Genoscope"/>
            <consortium name="Whitehead Institute Centre for Genome Research"/>
        </authorList>
    </citation>
    <scope>NUCLEOTIDE SEQUENCE</scope>
</reference>
<sequence>MIAAPEIPSDFPFTQDTDTRFSSDTDFSEDPDGRGANTTKGKGGKKGKKTAGEKGKGVKGASRINGHHQENGMENMMLFEVVKLGRSAMQSVVDDWIESYKHDRDAALLDLINFFIQCSGCKGVVSGEMFRNMQNSEIIRRMTEEFDEDSGDYPLTIAGPQWKKFKTSFCEFISVLVRQCQYSIIYDEYMMDTVISLLTGLSDSQVRAFRHTSTLAAMKLMTALVNVALNLSINMDNTQRQYEAERNKMVAKRANDRLELLLQKRKELQENQDEIENMMNAIFKGVFVHRYRDSIAEIRAICIEEIGVWMKLYSDAFLNDSYLKYVGWTMHDKQGEVRLKCLTALQGLYYNRELNARLELFTSRFKDRIVSMTLDKEYDVAVQAIKLLTLVLNSTEEVLTPEDCESVYHLVYSAHRPVAIAAGEFLYKKLFSQREQEEEGAPKRRGRQSPNANLLKTTVFFFLESELHEHAAYLVDSLWECGTELLKDWDCMISLLLDDTLPGEEALTDRQETALIEIMLCTVRQAAECHPPVGRGTGKRVMTAKEKKTQLDDRTRITELFAVALPPLLAKYAVDAEKVTNLLQLPQFFDLEIYTTGRLEKHLESLLRQIREIVEKHTDTEVLEACSKTYHALCNEEFTIFNRVDIARSQLLDELVDKFNKLLEDFLQEGEDADEDDAYQVLSTLKRITAFHKYDELRTTCQGGICLPATSSFSTRASRTGTCLNSIVWFSTLLQDDLLTLRKQMRAFCMMCQRYLTNVNTAVKEQVKAFTAFCLSVILRLEGHGYTPQSPLHRCFCPLSQAFTILCDLLLIFSHQMVSGGREHLEPLVYSPEDSLQSELLSFILNHVFIDQDDDTNSTDGQQDDEAVKIEALHKRRNLLAAYCKLIIYCVVEMKTGADIFKQYMRYYNDYGDIIKETMSKTRQIDKIQCAKTLILSLQQLFNEMLSELGHGFDRSSSAFCGIKELARRFSLTFGLDQVKTRDAIAMLHKDGIEFAFKDPSPQGEGGPPLNLAFLDILSEFSSKLMRQDKKTVHMYLKLLLTIQMKMSNTWTELPLIYYRNSLQAEDEKDTMSAAERILPAEDPLIRSKKTKPSAATAGTSAAKRKLPQKESSTSEVWQQSMQTPVMMPSPHLTSTAMRDAKRGRDDSFMGVYNMPHDQPQQHQHPQHHQQTPQHHQTPMDYNSQVTWMLAQRQQEEARQQQERVMNYAKLRTNLQHAIRRSTGLMEEDEEPIVEDVMMSSEGRMDDLNEGMDFDTMDIDLPPSKNRRERSELKPDYFDPASIMDESV</sequence>
<evidence type="ECO:0000256" key="3">
    <source>
        <dbReference type="SAM" id="Coils"/>
    </source>
</evidence>
<protein>
    <recommendedName>
        <fullName evidence="2">Cohesin subunit SA</fullName>
    </recommendedName>
    <alternativeName>
        <fullName evidence="2">SCC3 homolog</fullName>
    </alternativeName>
    <alternativeName>
        <fullName evidence="2">Stromal antigen</fullName>
    </alternativeName>
</protein>
<dbReference type="GO" id="GO:0007059">
    <property type="term" value="P:chromosome segregation"/>
    <property type="evidence" value="ECO:0007669"/>
    <property type="project" value="UniProtKB-KW"/>
</dbReference>
<dbReference type="Pfam" id="PF08514">
    <property type="entry name" value="STAG"/>
    <property type="match status" value="1"/>
</dbReference>
<evidence type="ECO:0000256" key="1">
    <source>
        <dbReference type="ARBA" id="ARBA00005486"/>
    </source>
</evidence>
<feature type="non-terminal residue" evidence="6">
    <location>
        <position position="1"/>
    </location>
</feature>
<feature type="domain" description="SCD" evidence="5">
    <location>
        <begin position="287"/>
        <end position="372"/>
    </location>
</feature>
<dbReference type="GO" id="GO:0051301">
    <property type="term" value="P:cell division"/>
    <property type="evidence" value="ECO:0007669"/>
    <property type="project" value="UniProtKB-UniRule"/>
</dbReference>
<keyword evidence="2" id="KW-0159">Chromosome partition</keyword>
<dbReference type="GO" id="GO:0005634">
    <property type="term" value="C:nucleus"/>
    <property type="evidence" value="ECO:0007669"/>
    <property type="project" value="UniProtKB-SubCell"/>
</dbReference>
<feature type="compositionally biased region" description="Polar residues" evidence="4">
    <location>
        <begin position="1110"/>
        <end position="1124"/>
    </location>
</feature>
<dbReference type="SUPFAM" id="SSF48371">
    <property type="entry name" value="ARM repeat"/>
    <property type="match status" value="1"/>
</dbReference>
<dbReference type="InterPro" id="IPR020839">
    <property type="entry name" value="SCD"/>
</dbReference>
<dbReference type="InterPro" id="IPR013721">
    <property type="entry name" value="STAG"/>
</dbReference>
<dbReference type="GO" id="GO:0007062">
    <property type="term" value="P:sister chromatid cohesion"/>
    <property type="evidence" value="ECO:0007669"/>
    <property type="project" value="UniProtKB-UniRule"/>
</dbReference>
<feature type="region of interest" description="Disordered" evidence="4">
    <location>
        <begin position="1245"/>
        <end position="1288"/>
    </location>
</feature>
<keyword evidence="2" id="KW-0539">Nucleus</keyword>
<dbReference type="InterPro" id="IPR016024">
    <property type="entry name" value="ARM-type_fold"/>
</dbReference>
<dbReference type="KEGG" id="tng:GSTEN00029356G001"/>
<comment type="subcellular location">
    <subcellularLocation>
        <location evidence="2">Nucleus</location>
    </subcellularLocation>
    <subcellularLocation>
        <location evidence="2">Chromosome</location>
    </subcellularLocation>
    <subcellularLocation>
        <location evidence="2">Chromosome</location>
        <location evidence="2">Centromere</location>
    </subcellularLocation>
</comment>
<dbReference type="EMBL" id="CAAE01014998">
    <property type="protein sequence ID" value="CAG08389.1"/>
    <property type="molecule type" value="Genomic_DNA"/>
</dbReference>
<dbReference type="OrthoDB" id="498590at2759"/>
<reference evidence="6" key="1">
    <citation type="journal article" date="2004" name="Nature">
        <title>Genome duplication in the teleost fish Tetraodon nigroviridis reveals the early vertebrate proto-karyotype.</title>
        <authorList>
            <person name="Jaillon O."/>
            <person name="Aury J.-M."/>
            <person name="Brunet F."/>
            <person name="Petit J.-L."/>
            <person name="Stange-Thomann N."/>
            <person name="Mauceli E."/>
            <person name="Bouneau L."/>
            <person name="Fischer C."/>
            <person name="Ozouf-Costaz C."/>
            <person name="Bernot A."/>
            <person name="Nicaud S."/>
            <person name="Jaffe D."/>
            <person name="Fisher S."/>
            <person name="Lutfalla G."/>
            <person name="Dossat C."/>
            <person name="Segurens B."/>
            <person name="Dasilva C."/>
            <person name="Salanoubat M."/>
            <person name="Levy M."/>
            <person name="Boudet N."/>
            <person name="Castellano S."/>
            <person name="Anthouard V."/>
            <person name="Jubin C."/>
            <person name="Castelli V."/>
            <person name="Katinka M."/>
            <person name="Vacherie B."/>
            <person name="Biemont C."/>
            <person name="Skalli Z."/>
            <person name="Cattolico L."/>
            <person name="Poulain J."/>
            <person name="De Berardinis V."/>
            <person name="Cruaud C."/>
            <person name="Duprat S."/>
            <person name="Brottier P."/>
            <person name="Coutanceau J.-P."/>
            <person name="Gouzy J."/>
            <person name="Parra G."/>
            <person name="Lardier G."/>
            <person name="Chapple C."/>
            <person name="McKernan K.J."/>
            <person name="McEwan P."/>
            <person name="Bosak S."/>
            <person name="Kellis M."/>
            <person name="Volff J.-N."/>
            <person name="Guigo R."/>
            <person name="Zody M.C."/>
            <person name="Mesirov J."/>
            <person name="Lindblad-Toh K."/>
            <person name="Birren B."/>
            <person name="Nusbaum C."/>
            <person name="Kahn D."/>
            <person name="Robinson-Rechavi M."/>
            <person name="Laudet V."/>
            <person name="Schachter V."/>
            <person name="Quetier F."/>
            <person name="Saurin W."/>
            <person name="Scarpelli C."/>
            <person name="Wincker P."/>
            <person name="Lander E.S."/>
            <person name="Weissenbach J."/>
            <person name="Roest Crollius H."/>
        </authorList>
    </citation>
    <scope>NUCLEOTIDE SEQUENCE [LARGE SCALE GENOMIC DNA]</scope>
</reference>
<gene>
    <name evidence="6" type="ORF">GSTENG00029356001</name>
</gene>
<comment type="similarity">
    <text evidence="1 2">Belongs to the SCC3 family.</text>
</comment>
<keyword evidence="2" id="KW-0132">Cell division</keyword>
<feature type="region of interest" description="Disordered" evidence="4">
    <location>
        <begin position="1083"/>
        <end position="1132"/>
    </location>
</feature>
<accession>Q4RT93</accession>
<dbReference type="Pfam" id="PF21581">
    <property type="entry name" value="SCD"/>
    <property type="match status" value="1"/>
</dbReference>
<keyword evidence="2" id="KW-0158">Chromosome</keyword>
<dbReference type="InterPro" id="IPR039662">
    <property type="entry name" value="Cohesin_Scc3/SA"/>
</dbReference>
<evidence type="ECO:0000259" key="5">
    <source>
        <dbReference type="PROSITE" id="PS51425"/>
    </source>
</evidence>
<dbReference type="PANTHER" id="PTHR11199:SF3">
    <property type="entry name" value="COHESIN SUBUNIT SA-2"/>
    <property type="match status" value="1"/>
</dbReference>
<evidence type="ECO:0000313" key="6">
    <source>
        <dbReference type="EMBL" id="CAG08389.1"/>
    </source>
</evidence>
<dbReference type="GO" id="GO:0000785">
    <property type="term" value="C:chromatin"/>
    <property type="evidence" value="ECO:0007669"/>
    <property type="project" value="UniProtKB-UniRule"/>
</dbReference>
<organism evidence="6">
    <name type="scientific">Tetraodon nigroviridis</name>
    <name type="common">Spotted green pufferfish</name>
    <name type="synonym">Chelonodon nigroviridis</name>
    <dbReference type="NCBI Taxonomy" id="99883"/>
    <lineage>
        <taxon>Eukaryota</taxon>
        <taxon>Metazoa</taxon>
        <taxon>Chordata</taxon>
        <taxon>Craniata</taxon>
        <taxon>Vertebrata</taxon>
        <taxon>Euteleostomi</taxon>
        <taxon>Actinopterygii</taxon>
        <taxon>Neopterygii</taxon>
        <taxon>Teleostei</taxon>
        <taxon>Neoteleostei</taxon>
        <taxon>Acanthomorphata</taxon>
        <taxon>Eupercaria</taxon>
        <taxon>Tetraodontiformes</taxon>
        <taxon>Tetradontoidea</taxon>
        <taxon>Tetraodontidae</taxon>
        <taxon>Tetraodon</taxon>
    </lineage>
</organism>
<dbReference type="GO" id="GO:0000775">
    <property type="term" value="C:chromosome, centromeric region"/>
    <property type="evidence" value="ECO:0007669"/>
    <property type="project" value="UniProtKB-SubCell"/>
</dbReference>
<feature type="coiled-coil region" evidence="3">
    <location>
        <begin position="228"/>
        <end position="281"/>
    </location>
</feature>
<dbReference type="PROSITE" id="PS51425">
    <property type="entry name" value="SCD"/>
    <property type="match status" value="1"/>
</dbReference>
<evidence type="ECO:0000256" key="2">
    <source>
        <dbReference type="RuleBase" id="RU369063"/>
    </source>
</evidence>
<dbReference type="PANTHER" id="PTHR11199">
    <property type="entry name" value="STROMAL ANTIGEN"/>
    <property type="match status" value="1"/>
</dbReference>
<comment type="function">
    <text evidence="2">Component of cohesin complex, a complex required for the cohesion of sister chromatids after DNA replication. The cohesin complex apparently forms a large proteinaceous ring within which sister chromatids can be trapped. At anaphase, the complex is cleaved and dissociates from chromatin, allowing sister chromatids to segregate.</text>
</comment>
<name>Q4RT93_TETNG</name>